<protein>
    <submittedName>
        <fullName evidence="6">ABC transporter substrate-binding protein</fullName>
    </submittedName>
</protein>
<evidence type="ECO:0000256" key="1">
    <source>
        <dbReference type="ARBA" id="ARBA00010062"/>
    </source>
</evidence>
<accession>A0A974AEP7</accession>
<dbReference type="InterPro" id="IPR028082">
    <property type="entry name" value="Peripla_BP_I"/>
</dbReference>
<evidence type="ECO:0000259" key="5">
    <source>
        <dbReference type="Pfam" id="PF13458"/>
    </source>
</evidence>
<sequence length="179" mass="18776">MKKPTTTAAAIALLVGGAMLTSVRAEDVQPVRIGVLTDMSGMYRDIMGPGSVLAARMAVEDFGGKVLDRPIEVISGDHQAKADVGAAIARNWFDNGGADVVVDVAQSAVALAVQELARTRNKIVIHGVTGSPAITQQACAATAFSWSLNAYAISAPLPKPLIERGLDSFFFLSGRLLLR</sequence>
<evidence type="ECO:0000313" key="6">
    <source>
        <dbReference type="EMBL" id="NVL08896.1"/>
    </source>
</evidence>
<keyword evidence="3" id="KW-0029">Amino-acid transport</keyword>
<dbReference type="Pfam" id="PF13458">
    <property type="entry name" value="Peripla_BP_6"/>
    <property type="match status" value="1"/>
</dbReference>
<reference evidence="6" key="1">
    <citation type="submission" date="2020-06" db="EMBL/GenBank/DDBJ databases">
        <title>Whole Genome Sequence of Bradyrhizobium sp. Strain 66S1MB.</title>
        <authorList>
            <person name="Bromfield E."/>
            <person name="Cloutier S."/>
        </authorList>
    </citation>
    <scope>NUCLEOTIDE SEQUENCE</scope>
    <source>
        <strain evidence="6">66S1MB</strain>
    </source>
</reference>
<dbReference type="RefSeq" id="WP_176532352.1">
    <property type="nucleotide sequence ID" value="NZ_CP088022.1"/>
</dbReference>
<dbReference type="InterPro" id="IPR028081">
    <property type="entry name" value="Leu-bd"/>
</dbReference>
<dbReference type="PANTHER" id="PTHR30483:SF6">
    <property type="entry name" value="PERIPLASMIC BINDING PROTEIN OF ABC TRANSPORTER FOR NATURAL AMINO ACIDS"/>
    <property type="match status" value="1"/>
</dbReference>
<feature type="chain" id="PRO_5037891969" evidence="4">
    <location>
        <begin position="26"/>
        <end position="179"/>
    </location>
</feature>
<dbReference type="Gene3D" id="3.40.50.2300">
    <property type="match status" value="2"/>
</dbReference>
<proteinExistence type="inferred from homology"/>
<dbReference type="GO" id="GO:0006865">
    <property type="term" value="P:amino acid transport"/>
    <property type="evidence" value="ECO:0007669"/>
    <property type="project" value="UniProtKB-KW"/>
</dbReference>
<dbReference type="AlphaFoldDB" id="A0A974AEP7"/>
<feature type="domain" description="Leucine-binding protein" evidence="5">
    <location>
        <begin position="30"/>
        <end position="172"/>
    </location>
</feature>
<evidence type="ECO:0000256" key="2">
    <source>
        <dbReference type="ARBA" id="ARBA00022729"/>
    </source>
</evidence>
<name>A0A974AEP7_9BRAD</name>
<keyword evidence="2 4" id="KW-0732">Signal</keyword>
<evidence type="ECO:0000256" key="4">
    <source>
        <dbReference type="SAM" id="SignalP"/>
    </source>
</evidence>
<evidence type="ECO:0000256" key="3">
    <source>
        <dbReference type="ARBA" id="ARBA00022970"/>
    </source>
</evidence>
<gene>
    <name evidence="6" type="ORF">HU230_24630</name>
</gene>
<dbReference type="SUPFAM" id="SSF53822">
    <property type="entry name" value="Periplasmic binding protein-like I"/>
    <property type="match status" value="1"/>
</dbReference>
<keyword evidence="3" id="KW-0813">Transport</keyword>
<feature type="signal peptide" evidence="4">
    <location>
        <begin position="1"/>
        <end position="25"/>
    </location>
</feature>
<dbReference type="EMBL" id="JABWSX010000001">
    <property type="protein sequence ID" value="NVL08896.1"/>
    <property type="molecule type" value="Genomic_DNA"/>
</dbReference>
<comment type="similarity">
    <text evidence="1">Belongs to the leucine-binding protein family.</text>
</comment>
<comment type="caution">
    <text evidence="6">The sequence shown here is derived from an EMBL/GenBank/DDBJ whole genome shotgun (WGS) entry which is preliminary data.</text>
</comment>
<organism evidence="6">
    <name type="scientific">Bradyrhizobium quebecense</name>
    <dbReference type="NCBI Taxonomy" id="2748629"/>
    <lineage>
        <taxon>Bacteria</taxon>
        <taxon>Pseudomonadati</taxon>
        <taxon>Pseudomonadota</taxon>
        <taxon>Alphaproteobacteria</taxon>
        <taxon>Hyphomicrobiales</taxon>
        <taxon>Nitrobacteraceae</taxon>
        <taxon>Bradyrhizobium</taxon>
    </lineage>
</organism>
<dbReference type="PANTHER" id="PTHR30483">
    <property type="entry name" value="LEUCINE-SPECIFIC-BINDING PROTEIN"/>
    <property type="match status" value="1"/>
</dbReference>
<dbReference type="InterPro" id="IPR051010">
    <property type="entry name" value="BCAA_transport"/>
</dbReference>